<accession>G2YSE5</accession>
<evidence type="ECO:0000313" key="2">
    <source>
        <dbReference type="Proteomes" id="UP000008177"/>
    </source>
</evidence>
<protein>
    <submittedName>
        <fullName evidence="1">Uncharacterized protein</fullName>
    </submittedName>
</protein>
<dbReference type="HOGENOM" id="CLU_3142927_0_0_1"/>
<dbReference type="Proteomes" id="UP000008177">
    <property type="component" value="Unplaced contigs"/>
</dbReference>
<reference evidence="2" key="1">
    <citation type="journal article" date="2011" name="PLoS Genet.">
        <title>Genomic analysis of the necrotrophic fungal pathogens Sclerotinia sclerotiorum and Botrytis cinerea.</title>
        <authorList>
            <person name="Amselem J."/>
            <person name="Cuomo C.A."/>
            <person name="van Kan J.A."/>
            <person name="Viaud M."/>
            <person name="Benito E.P."/>
            <person name="Couloux A."/>
            <person name="Coutinho P.M."/>
            <person name="de Vries R.P."/>
            <person name="Dyer P.S."/>
            <person name="Fillinger S."/>
            <person name="Fournier E."/>
            <person name="Gout L."/>
            <person name="Hahn M."/>
            <person name="Kohn L."/>
            <person name="Lapalu N."/>
            <person name="Plummer K.M."/>
            <person name="Pradier J.M."/>
            <person name="Quevillon E."/>
            <person name="Sharon A."/>
            <person name="Simon A."/>
            <person name="ten Have A."/>
            <person name="Tudzynski B."/>
            <person name="Tudzynski P."/>
            <person name="Wincker P."/>
            <person name="Andrew M."/>
            <person name="Anthouard V."/>
            <person name="Beever R.E."/>
            <person name="Beffa R."/>
            <person name="Benoit I."/>
            <person name="Bouzid O."/>
            <person name="Brault B."/>
            <person name="Chen Z."/>
            <person name="Choquer M."/>
            <person name="Collemare J."/>
            <person name="Cotton P."/>
            <person name="Danchin E.G."/>
            <person name="Da Silva C."/>
            <person name="Gautier A."/>
            <person name="Giraud C."/>
            <person name="Giraud T."/>
            <person name="Gonzalez C."/>
            <person name="Grossetete S."/>
            <person name="Guldener U."/>
            <person name="Henrissat B."/>
            <person name="Howlett B.J."/>
            <person name="Kodira C."/>
            <person name="Kretschmer M."/>
            <person name="Lappartient A."/>
            <person name="Leroch M."/>
            <person name="Levis C."/>
            <person name="Mauceli E."/>
            <person name="Neuveglise C."/>
            <person name="Oeser B."/>
            <person name="Pearson M."/>
            <person name="Poulain J."/>
            <person name="Poussereau N."/>
            <person name="Quesneville H."/>
            <person name="Rascle C."/>
            <person name="Schumacher J."/>
            <person name="Segurens B."/>
            <person name="Sexton A."/>
            <person name="Silva E."/>
            <person name="Sirven C."/>
            <person name="Soanes D.M."/>
            <person name="Talbot N.J."/>
            <person name="Templeton M."/>
            <person name="Yandava C."/>
            <person name="Yarden O."/>
            <person name="Zeng Q."/>
            <person name="Rollins J.A."/>
            <person name="Lebrun M.H."/>
            <person name="Dickman M."/>
        </authorList>
    </citation>
    <scope>NUCLEOTIDE SEQUENCE [LARGE SCALE GENOMIC DNA]</scope>
    <source>
        <strain evidence="2">T4</strain>
    </source>
</reference>
<name>G2YSE5_BOTF4</name>
<sequence length="49" mass="5572">MSEAYDISGICKSTFRIRLILSSEWPASQSLAVRVWPISRERDTSNNSL</sequence>
<gene>
    <name evidence="1" type="ORF">BofuT4_uP125910.1</name>
</gene>
<proteinExistence type="predicted"/>
<evidence type="ECO:0000313" key="1">
    <source>
        <dbReference type="EMBL" id="CCD54543.1"/>
    </source>
</evidence>
<dbReference type="EMBL" id="FQ790351">
    <property type="protein sequence ID" value="CCD54543.1"/>
    <property type="molecule type" value="Genomic_DNA"/>
</dbReference>
<dbReference type="InParanoid" id="G2YSE5"/>
<organism evidence="1 2">
    <name type="scientific">Botryotinia fuckeliana (strain T4)</name>
    <name type="common">Noble rot fungus</name>
    <name type="synonym">Botrytis cinerea</name>
    <dbReference type="NCBI Taxonomy" id="999810"/>
    <lineage>
        <taxon>Eukaryota</taxon>
        <taxon>Fungi</taxon>
        <taxon>Dikarya</taxon>
        <taxon>Ascomycota</taxon>
        <taxon>Pezizomycotina</taxon>
        <taxon>Leotiomycetes</taxon>
        <taxon>Helotiales</taxon>
        <taxon>Sclerotiniaceae</taxon>
        <taxon>Botrytis</taxon>
    </lineage>
</organism>
<dbReference type="AlphaFoldDB" id="G2YSE5"/>